<keyword evidence="3" id="KW-1185">Reference proteome</keyword>
<dbReference type="OrthoDB" id="2364260at2759"/>
<dbReference type="EMBL" id="BLAL01000324">
    <property type="protein sequence ID" value="GET03688.1"/>
    <property type="molecule type" value="Genomic_DNA"/>
</dbReference>
<dbReference type="EMBL" id="BEXD01003930">
    <property type="protein sequence ID" value="GBC04135.1"/>
    <property type="molecule type" value="Genomic_DNA"/>
</dbReference>
<dbReference type="AlphaFoldDB" id="A0A2Z6S083"/>
<protein>
    <recommendedName>
        <fullName evidence="4">MADF domain-containing protein</fullName>
    </recommendedName>
</protein>
<sequence>MNEMKLFSYVDEINYMEPLINKVNHGPFSDDEKNYVHNWVIRQSNYDVIRWEYLQIEIQKEYGKFRLRNDLRNIWNRIRRQNLRRDSIDENDETPQ</sequence>
<reference evidence="1 3" key="1">
    <citation type="submission" date="2017-11" db="EMBL/GenBank/DDBJ databases">
        <title>The genome of Rhizophagus clarus HR1 reveals common genetic basis of auxotrophy among arbuscular mycorrhizal fungi.</title>
        <authorList>
            <person name="Kobayashi Y."/>
        </authorList>
    </citation>
    <scope>NUCLEOTIDE SEQUENCE [LARGE SCALE GENOMIC DNA]</scope>
    <source>
        <strain evidence="1 3">HR1</strain>
    </source>
</reference>
<evidence type="ECO:0000313" key="3">
    <source>
        <dbReference type="Proteomes" id="UP000247702"/>
    </source>
</evidence>
<accession>A0A2Z6S083</accession>
<comment type="caution">
    <text evidence="1">The sequence shown here is derived from an EMBL/GenBank/DDBJ whole genome shotgun (WGS) entry which is preliminary data.</text>
</comment>
<organism evidence="1 3">
    <name type="scientific">Rhizophagus clarus</name>
    <dbReference type="NCBI Taxonomy" id="94130"/>
    <lineage>
        <taxon>Eukaryota</taxon>
        <taxon>Fungi</taxon>
        <taxon>Fungi incertae sedis</taxon>
        <taxon>Mucoromycota</taxon>
        <taxon>Glomeromycotina</taxon>
        <taxon>Glomeromycetes</taxon>
        <taxon>Glomerales</taxon>
        <taxon>Glomeraceae</taxon>
        <taxon>Rhizophagus</taxon>
    </lineage>
</organism>
<evidence type="ECO:0000313" key="1">
    <source>
        <dbReference type="EMBL" id="GBC04135.1"/>
    </source>
</evidence>
<reference evidence="2" key="2">
    <citation type="submission" date="2019-10" db="EMBL/GenBank/DDBJ databases">
        <title>Conservation and host-specific expression of non-tandemly repeated heterogenous ribosome RNA gene in arbuscular mycorrhizal fungi.</title>
        <authorList>
            <person name="Maeda T."/>
            <person name="Kobayashi Y."/>
            <person name="Nakagawa T."/>
            <person name="Ezawa T."/>
            <person name="Yamaguchi K."/>
            <person name="Bino T."/>
            <person name="Nishimoto Y."/>
            <person name="Shigenobu S."/>
            <person name="Kawaguchi M."/>
        </authorList>
    </citation>
    <scope>NUCLEOTIDE SEQUENCE</scope>
    <source>
        <strain evidence="2">HR1</strain>
    </source>
</reference>
<proteinExistence type="predicted"/>
<gene>
    <name evidence="2" type="ORF">RCL2_003001600</name>
    <name evidence="1" type="ORF">RclHR1_05530004</name>
</gene>
<name>A0A2Z6S083_9GLOM</name>
<evidence type="ECO:0008006" key="4">
    <source>
        <dbReference type="Google" id="ProtNLM"/>
    </source>
</evidence>
<evidence type="ECO:0000313" key="2">
    <source>
        <dbReference type="EMBL" id="GET03688.1"/>
    </source>
</evidence>
<dbReference type="Proteomes" id="UP000615446">
    <property type="component" value="Unassembled WGS sequence"/>
</dbReference>
<dbReference type="Proteomes" id="UP000247702">
    <property type="component" value="Unassembled WGS sequence"/>
</dbReference>